<evidence type="ECO:0000256" key="1">
    <source>
        <dbReference type="SAM" id="MobiDB-lite"/>
    </source>
</evidence>
<sequence>MGEPLTEGNVLNLTGAELDQLSTESCPSPSSSASSPTAPTCSAKSENIQLNLGRKLNGERFDYGKGSLAGLYTAYVLGWTSHAAIITNAHSLLAT</sequence>
<evidence type="ECO:0000313" key="3">
    <source>
        <dbReference type="Proteomes" id="UP000318055"/>
    </source>
</evidence>
<accession>A0A518RJ76</accession>
<dbReference type="Proteomes" id="UP000318055">
    <property type="component" value="Chromosome"/>
</dbReference>
<organism evidence="2 3">
    <name type="scientific">Sphingomonas suaedae</name>
    <dbReference type="NCBI Taxonomy" id="2599297"/>
    <lineage>
        <taxon>Bacteria</taxon>
        <taxon>Pseudomonadati</taxon>
        <taxon>Pseudomonadota</taxon>
        <taxon>Alphaproteobacteria</taxon>
        <taxon>Sphingomonadales</taxon>
        <taxon>Sphingomonadaceae</taxon>
        <taxon>Sphingomonas</taxon>
    </lineage>
</organism>
<gene>
    <name evidence="2" type="ORF">FPZ54_16855</name>
</gene>
<feature type="compositionally biased region" description="Low complexity" evidence="1">
    <location>
        <begin position="22"/>
        <end position="44"/>
    </location>
</feature>
<dbReference type="KEGG" id="ssua:FPZ54_16855"/>
<protein>
    <submittedName>
        <fullName evidence="2">Uncharacterized protein</fullName>
    </submittedName>
</protein>
<evidence type="ECO:0000313" key="2">
    <source>
        <dbReference type="EMBL" id="QDX27506.1"/>
    </source>
</evidence>
<dbReference type="EMBL" id="CP042239">
    <property type="protein sequence ID" value="QDX27506.1"/>
    <property type="molecule type" value="Genomic_DNA"/>
</dbReference>
<dbReference type="RefSeq" id="WP_145848981.1">
    <property type="nucleotide sequence ID" value="NZ_CP042239.1"/>
</dbReference>
<keyword evidence="3" id="KW-1185">Reference proteome</keyword>
<proteinExistence type="predicted"/>
<reference evidence="2 3" key="1">
    <citation type="submission" date="2019-07" db="EMBL/GenBank/DDBJ databases">
        <title>Sphingomonas alkalisoli sp. nov., isolated from rhizosphere soil of Suaedae salsa.</title>
        <authorList>
            <person name="Zhang H."/>
            <person name="Xu L."/>
            <person name="Zhang J.-X."/>
            <person name="Sun J.-Q."/>
        </authorList>
    </citation>
    <scope>NUCLEOTIDE SEQUENCE [LARGE SCALE GENOMIC DNA]</scope>
    <source>
        <strain evidence="2 3">XS-10</strain>
    </source>
</reference>
<feature type="region of interest" description="Disordered" evidence="1">
    <location>
        <begin position="21"/>
        <end position="44"/>
    </location>
</feature>
<dbReference type="AlphaFoldDB" id="A0A518RJ76"/>
<name>A0A518RJ76_9SPHN</name>